<protein>
    <submittedName>
        <fullName evidence="1">Uncharacterized protein</fullName>
    </submittedName>
</protein>
<evidence type="ECO:0000313" key="1">
    <source>
        <dbReference type="EnsemblMetazoa" id="XP_031783359"/>
    </source>
</evidence>
<dbReference type="Proteomes" id="UP000002358">
    <property type="component" value="Chromosome 3"/>
</dbReference>
<dbReference type="AlphaFoldDB" id="A0A7M7Q9Y2"/>
<dbReference type="InParanoid" id="A0A7M7Q9Y2"/>
<proteinExistence type="predicted"/>
<dbReference type="EnsemblMetazoa" id="XM_031927499">
    <property type="protein sequence ID" value="XP_031783359"/>
    <property type="gene ID" value="LOC103317945"/>
</dbReference>
<sequence>MRNGQLQPRGYRARIFSYFRGRREASWCRHQQQARRFCRYNSDPGFLLGRIGAISASDALSISTEEPPLAPALTGENVSSDIVGFMHIDKGVKRCAIRVLCESIV</sequence>
<accession>A0A7M7Q9Y2</accession>
<keyword evidence="2" id="KW-1185">Reference proteome</keyword>
<dbReference type="GeneID" id="103317945"/>
<name>A0A7M7Q9Y2_NASVI</name>
<reference evidence="1" key="1">
    <citation type="submission" date="2021-01" db="UniProtKB">
        <authorList>
            <consortium name="EnsemblMetazoa"/>
        </authorList>
    </citation>
    <scope>IDENTIFICATION</scope>
</reference>
<evidence type="ECO:0000313" key="2">
    <source>
        <dbReference type="Proteomes" id="UP000002358"/>
    </source>
</evidence>
<dbReference type="RefSeq" id="XP_031783359.1">
    <property type="nucleotide sequence ID" value="XM_031927499.2"/>
</dbReference>
<organism evidence="1 2">
    <name type="scientific">Nasonia vitripennis</name>
    <name type="common">Parasitic wasp</name>
    <dbReference type="NCBI Taxonomy" id="7425"/>
    <lineage>
        <taxon>Eukaryota</taxon>
        <taxon>Metazoa</taxon>
        <taxon>Ecdysozoa</taxon>
        <taxon>Arthropoda</taxon>
        <taxon>Hexapoda</taxon>
        <taxon>Insecta</taxon>
        <taxon>Pterygota</taxon>
        <taxon>Neoptera</taxon>
        <taxon>Endopterygota</taxon>
        <taxon>Hymenoptera</taxon>
        <taxon>Apocrita</taxon>
        <taxon>Proctotrupomorpha</taxon>
        <taxon>Chalcidoidea</taxon>
        <taxon>Pteromalidae</taxon>
        <taxon>Pteromalinae</taxon>
        <taxon>Nasonia</taxon>
    </lineage>
</organism>
<dbReference type="KEGG" id="nvi:103317945"/>